<dbReference type="InterPro" id="IPR036186">
    <property type="entry name" value="Serpin_sf"/>
</dbReference>
<dbReference type="InterPro" id="IPR023796">
    <property type="entry name" value="Serpin_dom"/>
</dbReference>
<comment type="similarity">
    <text evidence="1 2">Belongs to the serpin family.</text>
</comment>
<dbReference type="SMART" id="SM00093">
    <property type="entry name" value="SERPIN"/>
    <property type="match status" value="1"/>
</dbReference>
<proteinExistence type="inferred from homology"/>
<dbReference type="Gene3D" id="2.30.39.10">
    <property type="entry name" value="Alpha-1-antitrypsin, domain 1"/>
    <property type="match status" value="1"/>
</dbReference>
<dbReference type="EMBL" id="JWZT01001309">
    <property type="protein sequence ID" value="KII72283.1"/>
    <property type="molecule type" value="Genomic_DNA"/>
</dbReference>
<organism evidence="4 5">
    <name type="scientific">Thelohanellus kitauei</name>
    <name type="common">Myxosporean</name>
    <dbReference type="NCBI Taxonomy" id="669202"/>
    <lineage>
        <taxon>Eukaryota</taxon>
        <taxon>Metazoa</taxon>
        <taxon>Cnidaria</taxon>
        <taxon>Myxozoa</taxon>
        <taxon>Myxosporea</taxon>
        <taxon>Bivalvulida</taxon>
        <taxon>Platysporina</taxon>
        <taxon>Myxobolidae</taxon>
        <taxon>Thelohanellus</taxon>
    </lineage>
</organism>
<dbReference type="InterPro" id="IPR000215">
    <property type="entry name" value="Serpin_fam"/>
</dbReference>
<dbReference type="Gene3D" id="3.30.497.10">
    <property type="entry name" value="Antithrombin, subunit I, domain 2"/>
    <property type="match status" value="1"/>
</dbReference>
<evidence type="ECO:0000256" key="2">
    <source>
        <dbReference type="RuleBase" id="RU000411"/>
    </source>
</evidence>
<dbReference type="GO" id="GO:0004867">
    <property type="term" value="F:serine-type endopeptidase inhibitor activity"/>
    <property type="evidence" value="ECO:0007669"/>
    <property type="project" value="InterPro"/>
</dbReference>
<evidence type="ECO:0000313" key="4">
    <source>
        <dbReference type="EMBL" id="KII72283.1"/>
    </source>
</evidence>
<dbReference type="PANTHER" id="PTHR11461">
    <property type="entry name" value="SERINE PROTEASE INHIBITOR, SERPIN"/>
    <property type="match status" value="1"/>
</dbReference>
<accession>A0A0C2JS78</accession>
<protein>
    <submittedName>
        <fullName evidence="4">Serpin B9</fullName>
    </submittedName>
</protein>
<dbReference type="Proteomes" id="UP000031668">
    <property type="component" value="Unassembled WGS sequence"/>
</dbReference>
<comment type="caution">
    <text evidence="4">The sequence shown here is derived from an EMBL/GenBank/DDBJ whole genome shotgun (WGS) entry which is preliminary data.</text>
</comment>
<evidence type="ECO:0000313" key="5">
    <source>
        <dbReference type="Proteomes" id="UP000031668"/>
    </source>
</evidence>
<dbReference type="OrthoDB" id="671595at2759"/>
<sequence length="375" mass="42998">MSMDIVNDFSFKVLNHICQERDYQGNVAFSGVSLYNLLAVINLGLRGTTGDEVSQFLGQNFTELHEEATCRHSSVKTALKELTRMLSEVSKSHNMLFHSVEIEAHFERISKEIFKLMLEEIDFSDSLKAIRIMNEWVEEKTEGMINDLFKEPPDPLTTLVFINTLYFQAPWRHPFEELYTEDDKFTDDQGHEFQVKMMSTDATFRLYKDLENHVDYLFVPFKGGNTYAVISRPHDGHSLESVMRNAQWHKLFQYFTLSTSQYVYLRLPKLKISTSLTLVNTLNHFGVKDVFTPSIANISGITPVPGHISDLFQVSTFIVDEVGVKAAAATTSRLVAEWMFEGTNFFANKPYMIQIYSLETNMILFSVAVTNPNLE</sequence>
<dbReference type="SUPFAM" id="SSF56574">
    <property type="entry name" value="Serpins"/>
    <property type="match status" value="1"/>
</dbReference>
<feature type="domain" description="Serpin" evidence="3">
    <location>
        <begin position="11"/>
        <end position="372"/>
    </location>
</feature>
<evidence type="ECO:0000259" key="3">
    <source>
        <dbReference type="SMART" id="SM00093"/>
    </source>
</evidence>
<dbReference type="OMA" id="HTYEDDF"/>
<dbReference type="Pfam" id="PF00079">
    <property type="entry name" value="Serpin"/>
    <property type="match status" value="1"/>
</dbReference>
<dbReference type="GO" id="GO:0005615">
    <property type="term" value="C:extracellular space"/>
    <property type="evidence" value="ECO:0007669"/>
    <property type="project" value="InterPro"/>
</dbReference>
<dbReference type="InterPro" id="IPR042185">
    <property type="entry name" value="Serpin_sf_2"/>
</dbReference>
<gene>
    <name evidence="4" type="ORF">RF11_14173</name>
</gene>
<evidence type="ECO:0000256" key="1">
    <source>
        <dbReference type="ARBA" id="ARBA00009500"/>
    </source>
</evidence>
<dbReference type="CDD" id="cd00172">
    <property type="entry name" value="serpin"/>
    <property type="match status" value="1"/>
</dbReference>
<dbReference type="InterPro" id="IPR042178">
    <property type="entry name" value="Serpin_sf_1"/>
</dbReference>
<keyword evidence="5" id="KW-1185">Reference proteome</keyword>
<name>A0A0C2JS78_THEKT</name>
<dbReference type="PANTHER" id="PTHR11461:SF211">
    <property type="entry name" value="GH10112P-RELATED"/>
    <property type="match status" value="1"/>
</dbReference>
<reference evidence="4 5" key="1">
    <citation type="journal article" date="2014" name="Genome Biol. Evol.">
        <title>The genome of the myxosporean Thelohanellus kitauei shows adaptations to nutrient acquisition within its fish host.</title>
        <authorList>
            <person name="Yang Y."/>
            <person name="Xiong J."/>
            <person name="Zhou Z."/>
            <person name="Huo F."/>
            <person name="Miao W."/>
            <person name="Ran C."/>
            <person name="Liu Y."/>
            <person name="Zhang J."/>
            <person name="Feng J."/>
            <person name="Wang M."/>
            <person name="Wang M."/>
            <person name="Wang L."/>
            <person name="Yao B."/>
        </authorList>
    </citation>
    <scope>NUCLEOTIDE SEQUENCE [LARGE SCALE GENOMIC DNA]</scope>
    <source>
        <strain evidence="4">Wuqing</strain>
    </source>
</reference>
<dbReference type="AlphaFoldDB" id="A0A0C2JS78"/>